<dbReference type="Gene3D" id="2.30.30.140">
    <property type="match status" value="1"/>
</dbReference>
<dbReference type="SMART" id="SM00292">
    <property type="entry name" value="BRCT"/>
    <property type="match status" value="1"/>
</dbReference>
<feature type="compositionally biased region" description="Polar residues" evidence="1">
    <location>
        <begin position="145"/>
        <end position="168"/>
    </location>
</feature>
<sequence>MASPSARPIGLSRSRKPKSTPSSTAMSLEDETQQPPVAGSSQGADPTSSAAIMQQLQQQYASSAATGPTAATNQHIIAPSSDPPFAAPSSDVTQGHESDSSIAWESNPAGLPPHGSLHRSSLDQIVEELPPHQPLPQPEFPSPQAQPASGKSSNLTDLVSQTTEFVSESQRDQIDSAESEMSDMAEGNDASNVSTPSTSDPEVVSAPAGRTLAHSSGVPMRPITQSVPGVTTSPLRTYISPSQHAKKFSTPTKSSKGPFASPIKRPNASTLFPKVDSPSTNKFGGPSKSTRLATQPTRLTGPTFSRTRSAQEGSPSPGESSDFAGDMLPTRVLNPRERFDATTEAAPLSPTKASGLTLSSQASSQASPTRSAPRWESSPTQRESAGFAGEPTSLNEDDDFNEENVVNNKNEFSNEHEENEEDELDSRFNANSQDEHRSPAHNHIAGATPRRLFQPSDTRAVSANSGLPSTPTRCPAAGPGTESQTLLNTVRPQCSQTQLNSDNPPPSSPIPRGHFASLDARSAAAPESPGLWRQTMREDEDSVIPRPTSPPQESFVATQVRSLHHATSSPFKQLLPPFPSSPAKMVQPGHDVAVDHHNTRRTAPPSDAELEPTFVEAASHTSAGSLGAAQATASDPTPPRLFPSSIESYTPPELTAASAPGLPTSSPHPPADERMVDVQEEEVTPTRKQRLSQNESDERLFRAPRPRNSPNKYGRRHNRTSHIPSTRGGMPQQPPATDDGSTTDNAPSTAEDSLHVSQPGPSCGPQEHLRPSSTLSQTSSSSSDPDDPEDETFRDSDRPEPSSDPELGQVEPRSLAEPPSPVVATRRTSTGKSKAAAVPRGRATSRARSRPLRQKRKARSSSPEFSDSSSSAPEDDKDFSYRPTEIGRAKAMAEATAERTRKASTSLPEPTPDQTAKGKGKRAAATPPSPRPGKRSKAATSAETSSTAKAKSTKRSRTAAISGAARSSRSTTSSSRTRDPSVADTAAQENPPLRVLAQWKKGDYHAGTVTSRNAGGYHVDFDDGDEVWVGLEQMRLLELRPGEPVCEGTPGHIYHVAEHYKGVGHVQVVNGHSKVRRIPVKHLLVLGLEIVRRFSDRCVTRAEVDKHFPESVDVFATKVFIVTSSEEKEKDAVIKKIQQNGGTVTNNWIDIFDITDEAHTINTQGKAPFLVSLGSKRVVSSKLMSSLAAGVPVLSPRYVEDALKGLVDWKAYLISPGESALLREPAVQVVDPAWGSTSWTPAEAQAARQPLAGTSVLWVPAGARWKGHNEINTLVPFCLRAMGASITVAASLPADLTAVEQELVAVEDRDGRKLTKQQRLCGKLVNVGWLKAVLIAGARLPPSVIRN</sequence>
<keyword evidence="4" id="KW-1185">Reference proteome</keyword>
<evidence type="ECO:0000259" key="2">
    <source>
        <dbReference type="PROSITE" id="PS50172"/>
    </source>
</evidence>
<protein>
    <recommendedName>
        <fullName evidence="2">BRCT domain-containing protein</fullName>
    </recommendedName>
</protein>
<evidence type="ECO:0000313" key="3">
    <source>
        <dbReference type="EMBL" id="BEI88521.1"/>
    </source>
</evidence>
<feature type="compositionally biased region" description="Polar residues" evidence="1">
    <location>
        <begin position="551"/>
        <end position="571"/>
    </location>
</feature>
<dbReference type="InterPro" id="IPR001357">
    <property type="entry name" value="BRCT_dom"/>
</dbReference>
<reference evidence="3" key="1">
    <citation type="journal article" date="2023" name="BMC Genomics">
        <title>Chromosome-level genome assemblies of Cutaneotrichosporon spp. (Trichosporonales, Basidiomycota) reveal imbalanced evolution between nucleotide sequences and chromosome synteny.</title>
        <authorList>
            <person name="Kobayashi Y."/>
            <person name="Kayamori A."/>
            <person name="Aoki K."/>
            <person name="Shiwa Y."/>
            <person name="Matsutani M."/>
            <person name="Fujita N."/>
            <person name="Sugita T."/>
            <person name="Iwasaki W."/>
            <person name="Tanaka N."/>
            <person name="Takashima M."/>
        </authorList>
    </citation>
    <scope>NUCLEOTIDE SEQUENCE</scope>
    <source>
        <strain evidence="3">HIS019</strain>
    </source>
</reference>
<feature type="compositionally biased region" description="Low complexity" evidence="1">
    <location>
        <begin position="938"/>
        <end position="950"/>
    </location>
</feature>
<feature type="domain" description="BRCT" evidence="2">
    <location>
        <begin position="1110"/>
        <end position="1214"/>
    </location>
</feature>
<feature type="compositionally biased region" description="Low complexity" evidence="1">
    <location>
        <begin position="958"/>
        <end position="975"/>
    </location>
</feature>
<feature type="compositionally biased region" description="Low complexity" evidence="1">
    <location>
        <begin position="48"/>
        <end position="80"/>
    </location>
</feature>
<feature type="compositionally biased region" description="Low complexity" evidence="1">
    <location>
        <begin position="353"/>
        <end position="374"/>
    </location>
</feature>
<feature type="compositionally biased region" description="Basic and acidic residues" evidence="1">
    <location>
        <begin position="791"/>
        <end position="801"/>
    </location>
</feature>
<feature type="compositionally biased region" description="Low complexity" evidence="1">
    <location>
        <begin position="771"/>
        <end position="783"/>
    </location>
</feature>
<dbReference type="PROSITE" id="PS50172">
    <property type="entry name" value="BRCT"/>
    <property type="match status" value="1"/>
</dbReference>
<feature type="region of interest" description="Disordered" evidence="1">
    <location>
        <begin position="1"/>
        <end position="992"/>
    </location>
</feature>
<feature type="compositionally biased region" description="Basic residues" evidence="1">
    <location>
        <begin position="843"/>
        <end position="859"/>
    </location>
</feature>
<feature type="compositionally biased region" description="Polar residues" evidence="1">
    <location>
        <begin position="189"/>
        <end position="200"/>
    </location>
</feature>
<proteinExistence type="predicted"/>
<gene>
    <name evidence="3" type="ORF">CcaverHIS019_0112390</name>
</gene>
<dbReference type="KEGG" id="ccac:CcaHIS019_0112390"/>
<dbReference type="CDD" id="cd17745">
    <property type="entry name" value="BRCT_p53bp1_rpt1"/>
    <property type="match status" value="1"/>
</dbReference>
<dbReference type="RefSeq" id="XP_060453787.1">
    <property type="nucleotide sequence ID" value="XM_060596833.1"/>
</dbReference>
<dbReference type="InterPro" id="IPR047249">
    <property type="entry name" value="BRCT_p53bp1-like_rpt1"/>
</dbReference>
<name>A0AA48KZD8_9TREE</name>
<feature type="compositionally biased region" description="Polar residues" evidence="1">
    <location>
        <begin position="481"/>
        <end position="502"/>
    </location>
</feature>
<feature type="compositionally biased region" description="Polar residues" evidence="1">
    <location>
        <begin position="33"/>
        <end position="47"/>
    </location>
</feature>
<organism evidence="3 4">
    <name type="scientific">Cutaneotrichosporon cavernicola</name>
    <dbReference type="NCBI Taxonomy" id="279322"/>
    <lineage>
        <taxon>Eukaryota</taxon>
        <taxon>Fungi</taxon>
        <taxon>Dikarya</taxon>
        <taxon>Basidiomycota</taxon>
        <taxon>Agaricomycotina</taxon>
        <taxon>Tremellomycetes</taxon>
        <taxon>Trichosporonales</taxon>
        <taxon>Trichosporonaceae</taxon>
        <taxon>Cutaneotrichosporon</taxon>
    </lineage>
</organism>
<dbReference type="SUPFAM" id="SSF52113">
    <property type="entry name" value="BRCT domain"/>
    <property type="match status" value="1"/>
</dbReference>
<feature type="compositionally biased region" description="Polar residues" evidence="1">
    <location>
        <begin position="903"/>
        <end position="914"/>
    </location>
</feature>
<accession>A0AA48KZD8</accession>
<dbReference type="EMBL" id="AP028212">
    <property type="protein sequence ID" value="BEI88521.1"/>
    <property type="molecule type" value="Genomic_DNA"/>
</dbReference>
<feature type="compositionally biased region" description="Low complexity" evidence="1">
    <location>
        <begin position="860"/>
        <end position="872"/>
    </location>
</feature>
<dbReference type="Proteomes" id="UP001233271">
    <property type="component" value="Chromosome 1"/>
</dbReference>
<dbReference type="GeneID" id="85492392"/>
<evidence type="ECO:0000313" key="4">
    <source>
        <dbReference type="Proteomes" id="UP001233271"/>
    </source>
</evidence>
<feature type="compositionally biased region" description="Polar residues" evidence="1">
    <location>
        <begin position="739"/>
        <end position="760"/>
    </location>
</feature>
<feature type="compositionally biased region" description="Polar residues" evidence="1">
    <location>
        <begin position="455"/>
        <end position="472"/>
    </location>
</feature>
<feature type="compositionally biased region" description="Polar residues" evidence="1">
    <location>
        <begin position="223"/>
        <end position="255"/>
    </location>
</feature>
<dbReference type="InterPro" id="IPR036420">
    <property type="entry name" value="BRCT_dom_sf"/>
</dbReference>
<evidence type="ECO:0000256" key="1">
    <source>
        <dbReference type="SAM" id="MobiDB-lite"/>
    </source>
</evidence>
<feature type="compositionally biased region" description="Pro residues" evidence="1">
    <location>
        <begin position="131"/>
        <end position="141"/>
    </location>
</feature>
<dbReference type="Gene3D" id="3.40.50.10190">
    <property type="entry name" value="BRCT domain"/>
    <property type="match status" value="1"/>
</dbReference>
<feature type="compositionally biased region" description="Polar residues" evidence="1">
    <location>
        <begin position="277"/>
        <end position="319"/>
    </location>
</feature>